<accession>A0A2N5UGB6</accession>
<evidence type="ECO:0000313" key="2">
    <source>
        <dbReference type="Proteomes" id="UP000235388"/>
    </source>
</evidence>
<keyword evidence="2" id="KW-1185">Reference proteome</keyword>
<evidence type="ECO:0000313" key="1">
    <source>
        <dbReference type="EMBL" id="PLW36760.1"/>
    </source>
</evidence>
<name>A0A2N5UGB6_9BASI</name>
<protein>
    <submittedName>
        <fullName evidence="1">Uncharacterized protein</fullName>
    </submittedName>
</protein>
<organism evidence="1 2">
    <name type="scientific">Puccinia coronata f. sp. avenae</name>
    <dbReference type="NCBI Taxonomy" id="200324"/>
    <lineage>
        <taxon>Eukaryota</taxon>
        <taxon>Fungi</taxon>
        <taxon>Dikarya</taxon>
        <taxon>Basidiomycota</taxon>
        <taxon>Pucciniomycotina</taxon>
        <taxon>Pucciniomycetes</taxon>
        <taxon>Pucciniales</taxon>
        <taxon>Pucciniaceae</taxon>
        <taxon>Puccinia</taxon>
    </lineage>
</organism>
<comment type="caution">
    <text evidence="1">The sequence shown here is derived from an EMBL/GenBank/DDBJ whole genome shotgun (WGS) entry which is preliminary data.</text>
</comment>
<dbReference type="AlphaFoldDB" id="A0A2N5UGB6"/>
<reference evidence="1 2" key="1">
    <citation type="submission" date="2017-11" db="EMBL/GenBank/DDBJ databases">
        <title>De novo assembly and phasing of dikaryotic genomes from two isolates of Puccinia coronata f. sp. avenae, the causal agent of oat crown rust.</title>
        <authorList>
            <person name="Miller M.E."/>
            <person name="Zhang Y."/>
            <person name="Omidvar V."/>
            <person name="Sperschneider J."/>
            <person name="Schwessinger B."/>
            <person name="Raley C."/>
            <person name="Palmer J.M."/>
            <person name="Garnica D."/>
            <person name="Upadhyaya N."/>
            <person name="Rathjen J."/>
            <person name="Taylor J.M."/>
            <person name="Park R.F."/>
            <person name="Dodds P.N."/>
            <person name="Hirsch C.D."/>
            <person name="Kianian S.F."/>
            <person name="Figueroa M."/>
        </authorList>
    </citation>
    <scope>NUCLEOTIDE SEQUENCE [LARGE SCALE GENOMIC DNA]</scope>
    <source>
        <strain evidence="1">12NC29</strain>
    </source>
</reference>
<dbReference type="EMBL" id="PGCJ01000234">
    <property type="protein sequence ID" value="PLW36760.1"/>
    <property type="molecule type" value="Genomic_DNA"/>
</dbReference>
<sequence length="116" mass="12546">MASVLCLPISVSAGHWQAGRSPLFHPTTRPKVSGRLCLTRVGKRMLGHLPNSPSISPTIALHLNPSNQVIQPLHLVPSNNILYTGFIAGESTSMIHIVVDCVELRQVPGAPHLYNL</sequence>
<gene>
    <name evidence="1" type="ORF">PCANC_14579</name>
</gene>
<dbReference type="Proteomes" id="UP000235388">
    <property type="component" value="Unassembled WGS sequence"/>
</dbReference>
<proteinExistence type="predicted"/>